<keyword evidence="2" id="KW-1185">Reference proteome</keyword>
<sequence length="44" mass="4740">MIDYSRNGDPIFAPDKFAGAAISAVLADVFLRVEFDLPVKGSPE</sequence>
<dbReference type="AlphaFoldDB" id="A0A840A7W7"/>
<evidence type="ECO:0000313" key="2">
    <source>
        <dbReference type="Proteomes" id="UP000530564"/>
    </source>
</evidence>
<gene>
    <name evidence="1" type="ORF">GGQ61_004166</name>
</gene>
<dbReference type="EMBL" id="JACIDK010000010">
    <property type="protein sequence ID" value="MBB3893422.1"/>
    <property type="molecule type" value="Genomic_DNA"/>
</dbReference>
<comment type="caution">
    <text evidence="1">The sequence shown here is derived from an EMBL/GenBank/DDBJ whole genome shotgun (WGS) entry which is preliminary data.</text>
</comment>
<reference evidence="1 2" key="1">
    <citation type="submission" date="2020-08" db="EMBL/GenBank/DDBJ databases">
        <title>Genomic Encyclopedia of Type Strains, Phase IV (KMG-IV): sequencing the most valuable type-strain genomes for metagenomic binning, comparative biology and taxonomic classification.</title>
        <authorList>
            <person name="Goeker M."/>
        </authorList>
    </citation>
    <scope>NUCLEOTIDE SEQUENCE [LARGE SCALE GENOMIC DNA]</scope>
    <source>
        <strain evidence="1 2">DSM 21793</strain>
    </source>
</reference>
<accession>A0A840A7W7</accession>
<organism evidence="1 2">
    <name type="scientific">Phenylobacterium haematophilum</name>
    <dbReference type="NCBI Taxonomy" id="98513"/>
    <lineage>
        <taxon>Bacteria</taxon>
        <taxon>Pseudomonadati</taxon>
        <taxon>Pseudomonadota</taxon>
        <taxon>Alphaproteobacteria</taxon>
        <taxon>Caulobacterales</taxon>
        <taxon>Caulobacteraceae</taxon>
        <taxon>Phenylobacterium</taxon>
    </lineage>
</organism>
<dbReference type="Proteomes" id="UP000530564">
    <property type="component" value="Unassembled WGS sequence"/>
</dbReference>
<proteinExistence type="predicted"/>
<name>A0A840A7W7_9CAUL</name>
<protein>
    <submittedName>
        <fullName evidence="1">Uncharacterized protein</fullName>
    </submittedName>
</protein>
<evidence type="ECO:0000313" key="1">
    <source>
        <dbReference type="EMBL" id="MBB3893422.1"/>
    </source>
</evidence>